<name>A0AAN9UVR4_9PEZI</name>
<evidence type="ECO:0000256" key="4">
    <source>
        <dbReference type="ARBA" id="ARBA00022827"/>
    </source>
</evidence>
<dbReference type="AlphaFoldDB" id="A0AAN9UVR4"/>
<evidence type="ECO:0000256" key="3">
    <source>
        <dbReference type="ARBA" id="ARBA00022630"/>
    </source>
</evidence>
<dbReference type="PANTHER" id="PTHR11552">
    <property type="entry name" value="GLUCOSE-METHANOL-CHOLINE GMC OXIDOREDUCTASE"/>
    <property type="match status" value="1"/>
</dbReference>
<keyword evidence="5" id="KW-0560">Oxidoreductase</keyword>
<dbReference type="PANTHER" id="PTHR11552:SF201">
    <property type="entry name" value="GLUCOSE-METHANOL-CHOLINE OXIDOREDUCTASE N-TERMINAL DOMAIN-CONTAINING PROTEIN"/>
    <property type="match status" value="1"/>
</dbReference>
<comment type="similarity">
    <text evidence="2 6">Belongs to the GMC oxidoreductase family.</text>
</comment>
<evidence type="ECO:0000259" key="8">
    <source>
        <dbReference type="PROSITE" id="PS00623"/>
    </source>
</evidence>
<dbReference type="Proteomes" id="UP001320420">
    <property type="component" value="Unassembled WGS sequence"/>
</dbReference>
<comment type="cofactor">
    <cofactor evidence="1">
        <name>FAD</name>
        <dbReference type="ChEBI" id="CHEBI:57692"/>
    </cofactor>
</comment>
<feature type="region of interest" description="Disordered" evidence="7">
    <location>
        <begin position="69"/>
        <end position="89"/>
    </location>
</feature>
<dbReference type="GO" id="GO:0050660">
    <property type="term" value="F:flavin adenine dinucleotide binding"/>
    <property type="evidence" value="ECO:0007669"/>
    <property type="project" value="InterPro"/>
</dbReference>
<feature type="region of interest" description="Disordered" evidence="7">
    <location>
        <begin position="362"/>
        <end position="381"/>
    </location>
</feature>
<evidence type="ECO:0000256" key="2">
    <source>
        <dbReference type="ARBA" id="ARBA00010790"/>
    </source>
</evidence>
<keyword evidence="3 6" id="KW-0285">Flavoprotein</keyword>
<feature type="domain" description="Glucose-methanol-choline oxidoreductase N-terminal" evidence="8">
    <location>
        <begin position="18"/>
        <end position="41"/>
    </location>
</feature>
<evidence type="ECO:0000256" key="6">
    <source>
        <dbReference type="RuleBase" id="RU003968"/>
    </source>
</evidence>
<comment type="caution">
    <text evidence="9">The sequence shown here is derived from an EMBL/GenBank/DDBJ whole genome shotgun (WGS) entry which is preliminary data.</text>
</comment>
<keyword evidence="4 6" id="KW-0274">FAD</keyword>
<keyword evidence="10" id="KW-1185">Reference proteome</keyword>
<organism evidence="9 10">
    <name type="scientific">Diatrype stigma</name>
    <dbReference type="NCBI Taxonomy" id="117547"/>
    <lineage>
        <taxon>Eukaryota</taxon>
        <taxon>Fungi</taxon>
        <taxon>Dikarya</taxon>
        <taxon>Ascomycota</taxon>
        <taxon>Pezizomycotina</taxon>
        <taxon>Sordariomycetes</taxon>
        <taxon>Xylariomycetidae</taxon>
        <taxon>Xylariales</taxon>
        <taxon>Diatrypaceae</taxon>
        <taxon>Diatrype</taxon>
    </lineage>
</organism>
<dbReference type="Pfam" id="PF00732">
    <property type="entry name" value="GMC_oxred_N"/>
    <property type="match status" value="1"/>
</dbReference>
<dbReference type="InterPro" id="IPR012132">
    <property type="entry name" value="GMC_OxRdtase"/>
</dbReference>
<evidence type="ECO:0000313" key="10">
    <source>
        <dbReference type="Proteomes" id="UP001320420"/>
    </source>
</evidence>
<accession>A0AAN9UVR4</accession>
<evidence type="ECO:0000256" key="1">
    <source>
        <dbReference type="ARBA" id="ARBA00001974"/>
    </source>
</evidence>
<proteinExistence type="inferred from homology"/>
<dbReference type="InterPro" id="IPR000172">
    <property type="entry name" value="GMC_OxRdtase_N"/>
</dbReference>
<dbReference type="Gene3D" id="3.30.560.10">
    <property type="entry name" value="Glucose Oxidase, domain 3"/>
    <property type="match status" value="1"/>
</dbReference>
<dbReference type="EMBL" id="JAKJXP020000021">
    <property type="protein sequence ID" value="KAK7754381.1"/>
    <property type="molecule type" value="Genomic_DNA"/>
</dbReference>
<sequence length="419" mass="44500">MKFGMEGLEGRTVALSQGKAIGGSSAINAHVFVPPAKSLIDVWEELGNEGWGWDVMQKYFAKAYTSPPLVSSSSKMGSTAAAAGDDNDNGKENLMEKMLGIDGWAARNDAAKGPIKTSFAGNPAHPIRQAWAEAFAARGRSMANDPFLHGTVGSFSALSSIHPETKARSYAGSAYYHPIKERANLCVLQNAAVERILFDTNNSSKPPRATGVQYKHGGDEAKTAAASKEVLLAAGVLQSPKILELSGIGDGELLRRHGVEAVVADLPAVGENLHDHLVCYIGYEAADGMDTLDALIRREPEAIGRAMREYAAATPPGGMLTSVGVYTYAYLSLMDYCAETEGEGDAEGGQEGREFLRDLLRQHRPSDGDGDGDTDSTSKARARAYYDIAEKTLLSPSEPSGAYLTATSPAVPPPTIMKS</sequence>
<feature type="compositionally biased region" description="Pro residues" evidence="7">
    <location>
        <begin position="410"/>
        <end position="419"/>
    </location>
</feature>
<dbReference type="PROSITE" id="PS00623">
    <property type="entry name" value="GMC_OXRED_1"/>
    <property type="match status" value="1"/>
</dbReference>
<evidence type="ECO:0000256" key="7">
    <source>
        <dbReference type="SAM" id="MobiDB-lite"/>
    </source>
</evidence>
<dbReference type="InterPro" id="IPR036188">
    <property type="entry name" value="FAD/NAD-bd_sf"/>
</dbReference>
<feature type="region of interest" description="Disordered" evidence="7">
    <location>
        <begin position="396"/>
        <end position="419"/>
    </location>
</feature>
<evidence type="ECO:0000256" key="5">
    <source>
        <dbReference type="ARBA" id="ARBA00023002"/>
    </source>
</evidence>
<reference evidence="9 10" key="1">
    <citation type="submission" date="2024-02" db="EMBL/GenBank/DDBJ databases">
        <title>De novo assembly and annotation of 12 fungi associated with fruit tree decline syndrome in Ontario, Canada.</title>
        <authorList>
            <person name="Sulman M."/>
            <person name="Ellouze W."/>
            <person name="Ilyukhin E."/>
        </authorList>
    </citation>
    <scope>NUCLEOTIDE SEQUENCE [LARGE SCALE GENOMIC DNA]</scope>
    <source>
        <strain evidence="9 10">M11/M66-122</strain>
    </source>
</reference>
<dbReference type="SUPFAM" id="SSF51905">
    <property type="entry name" value="FAD/NAD(P)-binding domain"/>
    <property type="match status" value="1"/>
</dbReference>
<protein>
    <recommendedName>
        <fullName evidence="8">Glucose-methanol-choline oxidoreductase N-terminal domain-containing protein</fullName>
    </recommendedName>
</protein>
<gene>
    <name evidence="9" type="ORF">SLS62_003674</name>
</gene>
<evidence type="ECO:0000313" key="9">
    <source>
        <dbReference type="EMBL" id="KAK7754381.1"/>
    </source>
</evidence>
<dbReference type="GO" id="GO:0016614">
    <property type="term" value="F:oxidoreductase activity, acting on CH-OH group of donors"/>
    <property type="evidence" value="ECO:0007669"/>
    <property type="project" value="InterPro"/>
</dbReference>
<dbReference type="Gene3D" id="3.50.50.60">
    <property type="entry name" value="FAD/NAD(P)-binding domain"/>
    <property type="match status" value="1"/>
</dbReference>